<dbReference type="InterPro" id="IPR005467">
    <property type="entry name" value="His_kinase_dom"/>
</dbReference>
<dbReference type="Proteomes" id="UP000000849">
    <property type="component" value="Chromosome"/>
</dbReference>
<dbReference type="SMART" id="SM00387">
    <property type="entry name" value="HATPase_c"/>
    <property type="match status" value="1"/>
</dbReference>
<gene>
    <name evidence="15" type="ordered locus">Cfla_0862</name>
</gene>
<keyword evidence="16" id="KW-1185">Reference proteome</keyword>
<feature type="domain" description="HAMP" evidence="14">
    <location>
        <begin position="85"/>
        <end position="138"/>
    </location>
</feature>
<dbReference type="SUPFAM" id="SSF55874">
    <property type="entry name" value="ATPase domain of HSP90 chaperone/DNA topoisomerase II/histidine kinase"/>
    <property type="match status" value="1"/>
</dbReference>
<evidence type="ECO:0000256" key="4">
    <source>
        <dbReference type="ARBA" id="ARBA00012438"/>
    </source>
</evidence>
<evidence type="ECO:0000259" key="14">
    <source>
        <dbReference type="PROSITE" id="PS50885"/>
    </source>
</evidence>
<dbReference type="EMBL" id="CP001964">
    <property type="protein sequence ID" value="ADG73772.1"/>
    <property type="molecule type" value="Genomic_DNA"/>
</dbReference>
<comment type="subcellular location">
    <subcellularLocation>
        <location evidence="3">Cell membrane</location>
    </subcellularLocation>
    <subcellularLocation>
        <location evidence="2">Membrane</location>
        <topology evidence="2">Multi-pass membrane protein</topology>
    </subcellularLocation>
</comment>
<dbReference type="Gene3D" id="6.10.340.10">
    <property type="match status" value="1"/>
</dbReference>
<comment type="catalytic activity">
    <reaction evidence="1">
        <text>ATP + protein L-histidine = ADP + protein N-phospho-L-histidine.</text>
        <dbReference type="EC" id="2.7.13.3"/>
    </reaction>
</comment>
<evidence type="ECO:0000256" key="12">
    <source>
        <dbReference type="SAM" id="Phobius"/>
    </source>
</evidence>
<dbReference type="PROSITE" id="PS50109">
    <property type="entry name" value="HIS_KIN"/>
    <property type="match status" value="1"/>
</dbReference>
<evidence type="ECO:0000313" key="16">
    <source>
        <dbReference type="Proteomes" id="UP000000849"/>
    </source>
</evidence>
<dbReference type="CDD" id="cd00082">
    <property type="entry name" value="HisKA"/>
    <property type="match status" value="1"/>
</dbReference>
<evidence type="ECO:0000256" key="8">
    <source>
        <dbReference type="ARBA" id="ARBA00022777"/>
    </source>
</evidence>
<dbReference type="HOGENOM" id="CLU_000445_89_3_11"/>
<evidence type="ECO:0000259" key="13">
    <source>
        <dbReference type="PROSITE" id="PS50109"/>
    </source>
</evidence>
<dbReference type="InterPro" id="IPR003661">
    <property type="entry name" value="HisK_dim/P_dom"/>
</dbReference>
<dbReference type="InterPro" id="IPR004358">
    <property type="entry name" value="Sig_transdc_His_kin-like_C"/>
</dbReference>
<dbReference type="SUPFAM" id="SSF158472">
    <property type="entry name" value="HAMP domain-like"/>
    <property type="match status" value="1"/>
</dbReference>
<dbReference type="InterPro" id="IPR036097">
    <property type="entry name" value="HisK_dim/P_sf"/>
</dbReference>
<keyword evidence="11 12" id="KW-0472">Membrane</keyword>
<dbReference type="PANTHER" id="PTHR45436:SF15">
    <property type="entry name" value="SENSOR HISTIDINE KINASE CUSS"/>
    <property type="match status" value="1"/>
</dbReference>
<dbReference type="InterPro" id="IPR036890">
    <property type="entry name" value="HATPase_C_sf"/>
</dbReference>
<dbReference type="Pfam" id="PF00672">
    <property type="entry name" value="HAMP"/>
    <property type="match status" value="1"/>
</dbReference>
<keyword evidence="9 12" id="KW-1133">Transmembrane helix</keyword>
<keyword evidence="8 15" id="KW-0418">Kinase</keyword>
<keyword evidence="6" id="KW-0808">Transferase</keyword>
<dbReference type="SUPFAM" id="SSF47384">
    <property type="entry name" value="Homodimeric domain of signal transducing histidine kinase"/>
    <property type="match status" value="1"/>
</dbReference>
<dbReference type="GO" id="GO:0005886">
    <property type="term" value="C:plasma membrane"/>
    <property type="evidence" value="ECO:0007669"/>
    <property type="project" value="UniProtKB-SubCell"/>
</dbReference>
<dbReference type="InterPro" id="IPR003660">
    <property type="entry name" value="HAMP_dom"/>
</dbReference>
<proteinExistence type="predicted"/>
<evidence type="ECO:0000313" key="15">
    <source>
        <dbReference type="EMBL" id="ADG73772.1"/>
    </source>
</evidence>
<reference evidence="15 16" key="1">
    <citation type="journal article" date="2010" name="Stand. Genomic Sci.">
        <title>Complete genome sequence of Cellulomonas flavigena type strain (134).</title>
        <authorList>
            <person name="Abt B."/>
            <person name="Foster B."/>
            <person name="Lapidus A."/>
            <person name="Clum A."/>
            <person name="Sun H."/>
            <person name="Pukall R."/>
            <person name="Lucas S."/>
            <person name="Glavina Del Rio T."/>
            <person name="Nolan M."/>
            <person name="Tice H."/>
            <person name="Cheng J.F."/>
            <person name="Pitluck S."/>
            <person name="Liolios K."/>
            <person name="Ivanova N."/>
            <person name="Mavromatis K."/>
            <person name="Ovchinnikova G."/>
            <person name="Pati A."/>
            <person name="Goodwin L."/>
            <person name="Chen A."/>
            <person name="Palaniappan K."/>
            <person name="Land M."/>
            <person name="Hauser L."/>
            <person name="Chang Y.J."/>
            <person name="Jeffries C.D."/>
            <person name="Rohde M."/>
            <person name="Goker M."/>
            <person name="Woyke T."/>
            <person name="Bristow J."/>
            <person name="Eisen J.A."/>
            <person name="Markowitz V."/>
            <person name="Hugenholtz P."/>
            <person name="Kyrpides N.C."/>
            <person name="Klenk H.P."/>
        </authorList>
    </citation>
    <scope>NUCLEOTIDE SEQUENCE [LARGE SCALE GENOMIC DNA]</scope>
    <source>
        <strain evidence="16">ATCC 482 / DSM 20109 / BCRC 11376 / JCM 18109 / NBRC 3775 / NCIMB 8073 / NRS 134</strain>
    </source>
</reference>
<evidence type="ECO:0000256" key="5">
    <source>
        <dbReference type="ARBA" id="ARBA00022553"/>
    </source>
</evidence>
<evidence type="ECO:0000256" key="3">
    <source>
        <dbReference type="ARBA" id="ARBA00004236"/>
    </source>
</evidence>
<dbReference type="CDD" id="cd06225">
    <property type="entry name" value="HAMP"/>
    <property type="match status" value="1"/>
</dbReference>
<dbReference type="AlphaFoldDB" id="D5UK30"/>
<name>D5UK30_CELFN</name>
<dbReference type="PRINTS" id="PR00344">
    <property type="entry name" value="BCTRLSENSOR"/>
</dbReference>
<evidence type="ECO:0000256" key="6">
    <source>
        <dbReference type="ARBA" id="ARBA00022679"/>
    </source>
</evidence>
<evidence type="ECO:0000256" key="10">
    <source>
        <dbReference type="ARBA" id="ARBA00023012"/>
    </source>
</evidence>
<dbReference type="EC" id="2.7.13.3" evidence="4"/>
<dbReference type="eggNOG" id="COG2205">
    <property type="taxonomic scope" value="Bacteria"/>
</dbReference>
<evidence type="ECO:0000256" key="2">
    <source>
        <dbReference type="ARBA" id="ARBA00004141"/>
    </source>
</evidence>
<feature type="domain" description="Histidine kinase" evidence="13">
    <location>
        <begin position="146"/>
        <end position="356"/>
    </location>
</feature>
<dbReference type="InterPro" id="IPR050428">
    <property type="entry name" value="TCS_sensor_his_kinase"/>
</dbReference>
<dbReference type="Gene3D" id="1.10.287.130">
    <property type="match status" value="1"/>
</dbReference>
<evidence type="ECO:0000256" key="11">
    <source>
        <dbReference type="ARBA" id="ARBA00023136"/>
    </source>
</evidence>
<dbReference type="Gene3D" id="3.30.565.10">
    <property type="entry name" value="Histidine kinase-like ATPase, C-terminal domain"/>
    <property type="match status" value="1"/>
</dbReference>
<keyword evidence="5" id="KW-0597">Phosphoprotein</keyword>
<dbReference type="PROSITE" id="PS50885">
    <property type="entry name" value="HAMP"/>
    <property type="match status" value="1"/>
</dbReference>
<evidence type="ECO:0000256" key="7">
    <source>
        <dbReference type="ARBA" id="ARBA00022692"/>
    </source>
</evidence>
<dbReference type="STRING" id="446466.Cfla_0862"/>
<keyword evidence="10" id="KW-0902">Two-component regulatory system</keyword>
<accession>D5UK30</accession>
<dbReference type="SMART" id="SM00388">
    <property type="entry name" value="HisKA"/>
    <property type="match status" value="1"/>
</dbReference>
<dbReference type="PANTHER" id="PTHR45436">
    <property type="entry name" value="SENSOR HISTIDINE KINASE YKOH"/>
    <property type="match status" value="1"/>
</dbReference>
<dbReference type="GO" id="GO:0000155">
    <property type="term" value="F:phosphorelay sensor kinase activity"/>
    <property type="evidence" value="ECO:0007669"/>
    <property type="project" value="InterPro"/>
</dbReference>
<dbReference type="Pfam" id="PF00512">
    <property type="entry name" value="HisKA"/>
    <property type="match status" value="1"/>
</dbReference>
<evidence type="ECO:0000256" key="9">
    <source>
        <dbReference type="ARBA" id="ARBA00022989"/>
    </source>
</evidence>
<dbReference type="InterPro" id="IPR003594">
    <property type="entry name" value="HATPase_dom"/>
</dbReference>
<dbReference type="SMART" id="SM00304">
    <property type="entry name" value="HAMP"/>
    <property type="match status" value="1"/>
</dbReference>
<organism evidence="15 16">
    <name type="scientific">Cellulomonas flavigena (strain ATCC 482 / DSM 20109 / BCRC 11376 / JCM 18109 / NBRC 3775 / NCIMB 8073 / NRS 134)</name>
    <dbReference type="NCBI Taxonomy" id="446466"/>
    <lineage>
        <taxon>Bacteria</taxon>
        <taxon>Bacillati</taxon>
        <taxon>Actinomycetota</taxon>
        <taxon>Actinomycetes</taxon>
        <taxon>Micrococcales</taxon>
        <taxon>Cellulomonadaceae</taxon>
        <taxon>Cellulomonas</taxon>
    </lineage>
</organism>
<protein>
    <recommendedName>
        <fullName evidence="4">histidine kinase</fullName>
        <ecNumber evidence="4">2.7.13.3</ecNumber>
    </recommendedName>
</protein>
<keyword evidence="7 12" id="KW-0812">Transmembrane</keyword>
<sequence length="357" mass="36891">MRARLAVLVALVATAAGVGVLLAQYLVVAHLLDAQVRTVAVGSGDVTGVVVGVRDTVLGGALAWSLAIVGVCALLAAVAGWWSAGRSLSRLRDVTRLARATSERDLHARLDLPGPDDEIKELGDTIDAMLARLQRGFEDRERFVADASHELRTPLAATRAALEAPLAQGRFPDDVVPDVRRALAANARSAALVAALLQLARGEVDPVACEVVDLAGTVEAVLDGYAERVAGRGLAVTVDLAPSVVRGDETLLARAVDNVLDNATRYTPAGGRVRVRVGTTDGRARLDVVNDGPTLTPQEAARLLEPFHRGGATGAGGHGLGLAIVRSIAVGHRGGAEVAPAGPGAVRTTVTLPLADR</sequence>
<dbReference type="Pfam" id="PF02518">
    <property type="entry name" value="HATPase_c"/>
    <property type="match status" value="1"/>
</dbReference>
<feature type="transmembrane region" description="Helical" evidence="12">
    <location>
        <begin position="61"/>
        <end position="82"/>
    </location>
</feature>
<dbReference type="KEGG" id="cfl:Cfla_0862"/>
<evidence type="ECO:0000256" key="1">
    <source>
        <dbReference type="ARBA" id="ARBA00000085"/>
    </source>
</evidence>